<reference evidence="10" key="1">
    <citation type="submission" date="2016-01" db="EMBL/GenBank/DDBJ databases">
        <title>Draft genome of Chromobacterium sp. F49.</title>
        <authorList>
            <person name="Hong K.W."/>
        </authorList>
    </citation>
    <scope>NUCLEOTIDE SEQUENCE [LARGE SCALE GENOMIC DNA]</scope>
    <source>
        <strain evidence="10">M63</strain>
    </source>
</reference>
<keyword evidence="5" id="KW-0010">Activator</keyword>
<comment type="caution">
    <text evidence="9">The sequence shown here is derived from an EMBL/GenBank/DDBJ whole genome shotgun (WGS) entry which is preliminary data.</text>
</comment>
<evidence type="ECO:0000256" key="3">
    <source>
        <dbReference type="ARBA" id="ARBA00023015"/>
    </source>
</evidence>
<evidence type="ECO:0000256" key="7">
    <source>
        <dbReference type="PROSITE-ProRule" id="PRU01076"/>
    </source>
</evidence>
<keyword evidence="3" id="KW-0805">Transcription regulation</keyword>
<keyword evidence="1" id="KW-0678">Repressor</keyword>
<accession>A0A161S416</accession>
<evidence type="ECO:0000256" key="1">
    <source>
        <dbReference type="ARBA" id="ARBA00022491"/>
    </source>
</evidence>
<sequence>MPKKATGIIRRVDDLGRVVIPKELRRTFGIEEGDALEIFTDDQEIILRKYAPGCVLCGSTSTVDALHNKPVCGECISQLTARA</sequence>
<dbReference type="NCBIfam" id="TIGR01439">
    <property type="entry name" value="lp_hng_hel_AbrB"/>
    <property type="match status" value="1"/>
</dbReference>
<dbReference type="InterPro" id="IPR007159">
    <property type="entry name" value="SpoVT-AbrB_dom"/>
</dbReference>
<dbReference type="FunFam" id="2.10.260.10:FF:000001">
    <property type="entry name" value="Stage V sporulation protein T"/>
    <property type="match status" value="1"/>
</dbReference>
<dbReference type="InterPro" id="IPR052731">
    <property type="entry name" value="B_subtilis_Trans_State_Reg"/>
</dbReference>
<dbReference type="EMBL" id="LQRA01000052">
    <property type="protein sequence ID" value="KZE79284.1"/>
    <property type="molecule type" value="Genomic_DNA"/>
</dbReference>
<evidence type="ECO:0000256" key="6">
    <source>
        <dbReference type="ARBA" id="ARBA00023163"/>
    </source>
</evidence>
<name>A0A161S416_9BACL</name>
<keyword evidence="2" id="KW-0749">Sporulation</keyword>
<dbReference type="GO" id="GO:0042802">
    <property type="term" value="F:identical protein binding"/>
    <property type="evidence" value="ECO:0007669"/>
    <property type="project" value="UniProtKB-ARBA"/>
</dbReference>
<dbReference type="SMART" id="SM00966">
    <property type="entry name" value="SpoVT_AbrB"/>
    <property type="match status" value="1"/>
</dbReference>
<dbReference type="PANTHER" id="PTHR36432">
    <property type="match status" value="1"/>
</dbReference>
<evidence type="ECO:0000256" key="4">
    <source>
        <dbReference type="ARBA" id="ARBA00023125"/>
    </source>
</evidence>
<dbReference type="Gene3D" id="2.10.260.10">
    <property type="match status" value="1"/>
</dbReference>
<keyword evidence="6" id="KW-0804">Transcription</keyword>
<evidence type="ECO:0000313" key="9">
    <source>
        <dbReference type="EMBL" id="KZE79284.1"/>
    </source>
</evidence>
<dbReference type="InterPro" id="IPR037914">
    <property type="entry name" value="SpoVT-AbrB_sf"/>
</dbReference>
<dbReference type="PROSITE" id="PS51740">
    <property type="entry name" value="SPOVT_ABRB"/>
    <property type="match status" value="1"/>
</dbReference>
<gene>
    <name evidence="9" type="ORF">AV654_17590</name>
</gene>
<dbReference type="RefSeq" id="WP_063181930.1">
    <property type="nucleotide sequence ID" value="NZ_LQRA01000052.1"/>
</dbReference>
<dbReference type="GO" id="GO:0030435">
    <property type="term" value="P:sporulation resulting in formation of a cellular spore"/>
    <property type="evidence" value="ECO:0007669"/>
    <property type="project" value="UniProtKB-KW"/>
</dbReference>
<dbReference type="Pfam" id="PF04014">
    <property type="entry name" value="MazE_antitoxin"/>
    <property type="match status" value="1"/>
</dbReference>
<dbReference type="PANTHER" id="PTHR36432:SF1">
    <property type="entry name" value="STAGE V SPORULATION PROTEIN T"/>
    <property type="match status" value="1"/>
</dbReference>
<dbReference type="Proteomes" id="UP000076563">
    <property type="component" value="Unassembled WGS sequence"/>
</dbReference>
<dbReference type="AlphaFoldDB" id="A0A161S416"/>
<dbReference type="GO" id="GO:0003677">
    <property type="term" value="F:DNA binding"/>
    <property type="evidence" value="ECO:0007669"/>
    <property type="project" value="UniProtKB-UniRule"/>
</dbReference>
<dbReference type="OrthoDB" id="9782993at2"/>
<evidence type="ECO:0000259" key="8">
    <source>
        <dbReference type="PROSITE" id="PS51740"/>
    </source>
</evidence>
<protein>
    <submittedName>
        <fullName evidence="9">AbrB family transcriptional regulator</fullName>
    </submittedName>
</protein>
<keyword evidence="4 7" id="KW-0238">DNA-binding</keyword>
<dbReference type="SUPFAM" id="SSF89447">
    <property type="entry name" value="AbrB/MazE/MraZ-like"/>
    <property type="match status" value="1"/>
</dbReference>
<evidence type="ECO:0000313" key="10">
    <source>
        <dbReference type="Proteomes" id="UP000076563"/>
    </source>
</evidence>
<keyword evidence="10" id="KW-1185">Reference proteome</keyword>
<proteinExistence type="predicted"/>
<evidence type="ECO:0000256" key="2">
    <source>
        <dbReference type="ARBA" id="ARBA00022969"/>
    </source>
</evidence>
<feature type="domain" description="SpoVT-AbrB" evidence="8">
    <location>
        <begin position="7"/>
        <end position="52"/>
    </location>
</feature>
<organism evidence="9 10">
    <name type="scientific">Paenibacillus elgii</name>
    <dbReference type="NCBI Taxonomy" id="189691"/>
    <lineage>
        <taxon>Bacteria</taxon>
        <taxon>Bacillati</taxon>
        <taxon>Bacillota</taxon>
        <taxon>Bacilli</taxon>
        <taxon>Bacillales</taxon>
        <taxon>Paenibacillaceae</taxon>
        <taxon>Paenibacillus</taxon>
    </lineage>
</organism>
<evidence type="ECO:0000256" key="5">
    <source>
        <dbReference type="ARBA" id="ARBA00023159"/>
    </source>
</evidence>